<reference evidence="1 2" key="1">
    <citation type="submission" date="2017-07" db="EMBL/GenBank/DDBJ databases">
        <authorList>
            <person name="Talla V."/>
            <person name="Backstrom N."/>
        </authorList>
    </citation>
    <scope>NUCLEOTIDE SEQUENCE [LARGE SCALE GENOMIC DNA]</scope>
</reference>
<protein>
    <submittedName>
        <fullName evidence="1">Uncharacterized protein</fullName>
    </submittedName>
</protein>
<dbReference type="Proteomes" id="UP000324832">
    <property type="component" value="Unassembled WGS sequence"/>
</dbReference>
<evidence type="ECO:0000313" key="2">
    <source>
        <dbReference type="Proteomes" id="UP000324832"/>
    </source>
</evidence>
<name>A0A5E4Q7Z6_9NEOP</name>
<dbReference type="AlphaFoldDB" id="A0A5E4Q7Z6"/>
<proteinExistence type="predicted"/>
<keyword evidence="2" id="KW-1185">Reference proteome</keyword>
<gene>
    <name evidence="1" type="ORF">LSINAPIS_LOCUS5659</name>
</gene>
<organism evidence="1 2">
    <name type="scientific">Leptidea sinapis</name>
    <dbReference type="NCBI Taxonomy" id="189913"/>
    <lineage>
        <taxon>Eukaryota</taxon>
        <taxon>Metazoa</taxon>
        <taxon>Ecdysozoa</taxon>
        <taxon>Arthropoda</taxon>
        <taxon>Hexapoda</taxon>
        <taxon>Insecta</taxon>
        <taxon>Pterygota</taxon>
        <taxon>Neoptera</taxon>
        <taxon>Endopterygota</taxon>
        <taxon>Lepidoptera</taxon>
        <taxon>Glossata</taxon>
        <taxon>Ditrysia</taxon>
        <taxon>Papilionoidea</taxon>
        <taxon>Pieridae</taxon>
        <taxon>Dismorphiinae</taxon>
        <taxon>Leptidea</taxon>
    </lineage>
</organism>
<sequence length="34" mass="4105">MTRASRTTMVLRGRIRSNRYAKVELLKFLFVFSR</sequence>
<dbReference type="EMBL" id="FZQP02001670">
    <property type="protein sequence ID" value="VVC93483.1"/>
    <property type="molecule type" value="Genomic_DNA"/>
</dbReference>
<evidence type="ECO:0000313" key="1">
    <source>
        <dbReference type="EMBL" id="VVC93483.1"/>
    </source>
</evidence>
<accession>A0A5E4Q7Z6</accession>